<dbReference type="SUPFAM" id="SSF50156">
    <property type="entry name" value="PDZ domain-like"/>
    <property type="match status" value="1"/>
</dbReference>
<reference evidence="12 13" key="1">
    <citation type="submission" date="2017-03" db="EMBL/GenBank/DDBJ databases">
        <authorList>
            <person name="Afonso C.L."/>
            <person name="Miller P.J."/>
            <person name="Scott M.A."/>
            <person name="Spackman E."/>
            <person name="Goraichik I."/>
            <person name="Dimitrov K.M."/>
            <person name="Suarez D.L."/>
            <person name="Swayne D.E."/>
        </authorList>
    </citation>
    <scope>NUCLEOTIDE SEQUENCE [LARGE SCALE GENOMIC DNA]</scope>
    <source>
        <strain evidence="12 13">ATCC 51113</strain>
    </source>
</reference>
<proteinExistence type="inferred from homology"/>
<dbReference type="AlphaFoldDB" id="A0A1V8NSG8"/>
<dbReference type="InterPro" id="IPR024961">
    <property type="entry name" value="T2SS_GspC_N"/>
</dbReference>
<sequence>MDVIAKQFTFIFKRKRNDVLYCVMLFVGAIFIIHSLYAYRLFIDYTNTKNKTSHSITSVALRLPMNLPKNSRENATDNKEDVSIKNSMLNLQLNGIIASTLKTRSQAIITINEKAKFYSTGDKLDDLPDVKITDIDNNSVTIDNNGSRQRIAFIDEPDISSRPPAPSLPHDSAPHSLSDIIITNFIYQQEALQGVRLNARGPVERFIATGLRPGDIAIKMNNHPLTQEASAKAALQEFVTLNSAQFTVIRNGQEALVNVSVTEND</sequence>
<accession>A0A1V8NSG8</accession>
<dbReference type="RefSeq" id="WP_080860790.1">
    <property type="nucleotide sequence ID" value="NZ_CP077405.1"/>
</dbReference>
<keyword evidence="6 10" id="KW-0812">Transmembrane</keyword>
<comment type="caution">
    <text evidence="12">The sequence shown here is derived from an EMBL/GenBank/DDBJ whole genome shotgun (WGS) entry which is preliminary data.</text>
</comment>
<dbReference type="GO" id="GO:0015627">
    <property type="term" value="C:type II protein secretion system complex"/>
    <property type="evidence" value="ECO:0007669"/>
    <property type="project" value="InterPro"/>
</dbReference>
<dbReference type="InterPro" id="IPR001639">
    <property type="entry name" value="T2SS_protein-GspC"/>
</dbReference>
<dbReference type="GO" id="GO:0005886">
    <property type="term" value="C:plasma membrane"/>
    <property type="evidence" value="ECO:0007669"/>
    <property type="project" value="UniProtKB-SubCell"/>
</dbReference>
<keyword evidence="5" id="KW-0997">Cell inner membrane</keyword>
<evidence type="ECO:0000256" key="9">
    <source>
        <dbReference type="ARBA" id="ARBA00023136"/>
    </source>
</evidence>
<evidence type="ECO:0000256" key="8">
    <source>
        <dbReference type="ARBA" id="ARBA00022989"/>
    </source>
</evidence>
<evidence type="ECO:0000256" key="5">
    <source>
        <dbReference type="ARBA" id="ARBA00022519"/>
    </source>
</evidence>
<dbReference type="EMBL" id="NAEW01000025">
    <property type="protein sequence ID" value="OQM39344.1"/>
    <property type="molecule type" value="Genomic_DNA"/>
</dbReference>
<dbReference type="Proteomes" id="UP000192573">
    <property type="component" value="Unassembled WGS sequence"/>
</dbReference>
<keyword evidence="7" id="KW-0653">Protein transport</keyword>
<evidence type="ECO:0000256" key="4">
    <source>
        <dbReference type="ARBA" id="ARBA00022475"/>
    </source>
</evidence>
<dbReference type="InterPro" id="IPR036034">
    <property type="entry name" value="PDZ_sf"/>
</dbReference>
<keyword evidence="4" id="KW-1003">Cell membrane</keyword>
<evidence type="ECO:0000256" key="7">
    <source>
        <dbReference type="ARBA" id="ARBA00022927"/>
    </source>
</evidence>
<keyword evidence="9 10" id="KW-0472">Membrane</keyword>
<evidence type="ECO:0000256" key="6">
    <source>
        <dbReference type="ARBA" id="ARBA00022692"/>
    </source>
</evidence>
<dbReference type="Pfam" id="PF11356">
    <property type="entry name" value="T2SSC"/>
    <property type="match status" value="1"/>
</dbReference>
<feature type="domain" description="Type II secretion system protein GspC N-terminal" evidence="11">
    <location>
        <begin position="53"/>
        <end position="152"/>
    </location>
</feature>
<dbReference type="NCBIfam" id="TIGR01713">
    <property type="entry name" value="typeII_sec_gspC"/>
    <property type="match status" value="1"/>
</dbReference>
<evidence type="ECO:0000256" key="2">
    <source>
        <dbReference type="ARBA" id="ARBA00007986"/>
    </source>
</evidence>
<evidence type="ECO:0000313" key="12">
    <source>
        <dbReference type="EMBL" id="OQM39344.1"/>
    </source>
</evidence>
<dbReference type="GO" id="GO:0015628">
    <property type="term" value="P:protein secretion by the type II secretion system"/>
    <property type="evidence" value="ECO:0007669"/>
    <property type="project" value="InterPro"/>
</dbReference>
<protein>
    <submittedName>
        <fullName evidence="12">Type II secretion system protein GspC</fullName>
    </submittedName>
</protein>
<keyword evidence="8 10" id="KW-1133">Transmembrane helix</keyword>
<keyword evidence="3" id="KW-0813">Transport</keyword>
<evidence type="ECO:0000259" key="11">
    <source>
        <dbReference type="Pfam" id="PF11356"/>
    </source>
</evidence>
<organism evidence="12 13">
    <name type="scientific">Citrobacter braakii</name>
    <dbReference type="NCBI Taxonomy" id="57706"/>
    <lineage>
        <taxon>Bacteria</taxon>
        <taxon>Pseudomonadati</taxon>
        <taxon>Pseudomonadota</taxon>
        <taxon>Gammaproteobacteria</taxon>
        <taxon>Enterobacterales</taxon>
        <taxon>Enterobacteriaceae</taxon>
        <taxon>Citrobacter</taxon>
        <taxon>Citrobacter freundii complex</taxon>
    </lineage>
</organism>
<feature type="transmembrane region" description="Helical" evidence="10">
    <location>
        <begin position="20"/>
        <end position="39"/>
    </location>
</feature>
<evidence type="ECO:0000256" key="10">
    <source>
        <dbReference type="SAM" id="Phobius"/>
    </source>
</evidence>
<comment type="similarity">
    <text evidence="2">Belongs to the GSP C family.</text>
</comment>
<name>A0A1V8NSG8_CITBR</name>
<comment type="subcellular location">
    <subcellularLocation>
        <location evidence="1">Cell inner membrane</location>
    </subcellularLocation>
</comment>
<gene>
    <name evidence="12" type="ORF">BZK42_25125</name>
</gene>
<dbReference type="Gene3D" id="2.30.42.10">
    <property type="match status" value="1"/>
</dbReference>
<dbReference type="Gene3D" id="2.30.30.830">
    <property type="match status" value="1"/>
</dbReference>
<evidence type="ECO:0000256" key="3">
    <source>
        <dbReference type="ARBA" id="ARBA00022448"/>
    </source>
</evidence>
<evidence type="ECO:0000256" key="1">
    <source>
        <dbReference type="ARBA" id="ARBA00004533"/>
    </source>
</evidence>
<evidence type="ECO:0000313" key="13">
    <source>
        <dbReference type="Proteomes" id="UP000192573"/>
    </source>
</evidence>